<protein>
    <submittedName>
        <fullName evidence="2">Uncharacterized protein</fullName>
    </submittedName>
</protein>
<organism evidence="2">
    <name type="scientific">uncultured Chloroflexia bacterium</name>
    <dbReference type="NCBI Taxonomy" id="1672391"/>
    <lineage>
        <taxon>Bacteria</taxon>
        <taxon>Bacillati</taxon>
        <taxon>Chloroflexota</taxon>
        <taxon>Chloroflexia</taxon>
        <taxon>environmental samples</taxon>
    </lineage>
</organism>
<accession>A0A6J4M2L4</accession>
<evidence type="ECO:0000313" key="2">
    <source>
        <dbReference type="EMBL" id="CAA9344524.1"/>
    </source>
</evidence>
<dbReference type="PROSITE" id="PS51257">
    <property type="entry name" value="PROKAR_LIPOPROTEIN"/>
    <property type="match status" value="1"/>
</dbReference>
<dbReference type="AlphaFoldDB" id="A0A6J4M2L4"/>
<name>A0A6J4M2L4_9CHLR</name>
<gene>
    <name evidence="2" type="ORF">AVDCRST_MAG93-6821</name>
</gene>
<proteinExistence type="predicted"/>
<dbReference type="EMBL" id="CADCTR010002296">
    <property type="protein sequence ID" value="CAA9344524.1"/>
    <property type="molecule type" value="Genomic_DNA"/>
</dbReference>
<sequence length="54" mass="5782">MRKAKSTTATLLVGLALITSVSCLHSPLSEARMGRPSRRSQPIPDVLAENGSFE</sequence>
<feature type="region of interest" description="Disordered" evidence="1">
    <location>
        <begin position="28"/>
        <end position="54"/>
    </location>
</feature>
<evidence type="ECO:0000256" key="1">
    <source>
        <dbReference type="SAM" id="MobiDB-lite"/>
    </source>
</evidence>
<reference evidence="2" key="1">
    <citation type="submission" date="2020-02" db="EMBL/GenBank/DDBJ databases">
        <authorList>
            <person name="Meier V. D."/>
        </authorList>
    </citation>
    <scope>NUCLEOTIDE SEQUENCE</scope>
    <source>
        <strain evidence="2">AVDCRST_MAG93</strain>
    </source>
</reference>